<dbReference type="AlphaFoldDB" id="A0A8S4BP86"/>
<dbReference type="InterPro" id="IPR036410">
    <property type="entry name" value="HSP_DnaJ_Cys-rich_dom_sf"/>
</dbReference>
<reference evidence="2" key="1">
    <citation type="submission" date="2021-05" db="EMBL/GenBank/DDBJ databases">
        <authorList>
            <person name="Tigano A."/>
        </authorList>
    </citation>
    <scope>NUCLEOTIDE SEQUENCE</scope>
</reference>
<evidence type="ECO:0000313" key="3">
    <source>
        <dbReference type="Proteomes" id="UP000677803"/>
    </source>
</evidence>
<dbReference type="Proteomes" id="UP000677803">
    <property type="component" value="Unassembled WGS sequence"/>
</dbReference>
<feature type="region of interest" description="Disordered" evidence="1">
    <location>
        <begin position="78"/>
        <end position="105"/>
    </location>
</feature>
<feature type="compositionally biased region" description="Polar residues" evidence="1">
    <location>
        <begin position="25"/>
        <end position="40"/>
    </location>
</feature>
<sequence length="405" mass="44561">LCWDLPNSSNRSPSARPFILKTVSPRVTSSRMSNPANMSGNVPAYGGSGSGGAVYPPLTAPPANTFGSVPGYEGIASGGGYLPPPAPSAPVAPPQPGPQPSDWNIPTLQEDEAREAFVDFVSSKCCYSSDAAEKSDITSMEPFNTFRYRLETFTESRLTEWAHKPHEGEAPDFYIQPAPQPWQVEVPPPKLFTDHKAEVRVPYTSTVKECHSCHAKGTIECKKCQGSGNKPCFMCNGAGTKNEESCSECNGTGKDRCSECDARGSTKCETCEGKKQLLAYINLKVEWTNHLEDHVVEQKIGLAVEKLQSVSGKELFKNNQLQVFPLVGFPNPEISSVSERLISEHQSKYAQTSRILQQRQTVELIPITKVNYKWKGDAHVYFVFGNEHKVRADDYPETCRCCAIM</sequence>
<protein>
    <submittedName>
        <fullName evidence="2">(Atlantic silverside) hypothetical protein</fullName>
    </submittedName>
</protein>
<feature type="region of interest" description="Disordered" evidence="1">
    <location>
        <begin position="1"/>
        <end position="60"/>
    </location>
</feature>
<keyword evidence="3" id="KW-1185">Reference proteome</keyword>
<gene>
    <name evidence="2" type="ORF">MMEN_LOCUS15971</name>
</gene>
<organism evidence="2 3">
    <name type="scientific">Menidia menidia</name>
    <name type="common">Atlantic silverside</name>
    <dbReference type="NCBI Taxonomy" id="238744"/>
    <lineage>
        <taxon>Eukaryota</taxon>
        <taxon>Metazoa</taxon>
        <taxon>Chordata</taxon>
        <taxon>Craniata</taxon>
        <taxon>Vertebrata</taxon>
        <taxon>Euteleostomi</taxon>
        <taxon>Actinopterygii</taxon>
        <taxon>Neopterygii</taxon>
        <taxon>Teleostei</taxon>
        <taxon>Neoteleostei</taxon>
        <taxon>Acanthomorphata</taxon>
        <taxon>Ovalentaria</taxon>
        <taxon>Atherinomorphae</taxon>
        <taxon>Atheriniformes</taxon>
        <taxon>Atherinopsidae</taxon>
        <taxon>Menidiinae</taxon>
        <taxon>Menidia</taxon>
    </lineage>
</organism>
<evidence type="ECO:0000313" key="2">
    <source>
        <dbReference type="EMBL" id="CAG5978205.1"/>
    </source>
</evidence>
<name>A0A8S4BP86_9TELE</name>
<dbReference type="EMBL" id="CAJRST010033334">
    <property type="protein sequence ID" value="CAG5978205.1"/>
    <property type="molecule type" value="Genomic_DNA"/>
</dbReference>
<feature type="compositionally biased region" description="Pro residues" evidence="1">
    <location>
        <begin position="82"/>
        <end position="99"/>
    </location>
</feature>
<dbReference type="PANTHER" id="PTHR48465:SF1">
    <property type="entry name" value="PROTEIN SSUH2 HOMOLOG"/>
    <property type="match status" value="1"/>
</dbReference>
<feature type="non-terminal residue" evidence="2">
    <location>
        <position position="405"/>
    </location>
</feature>
<dbReference type="PANTHER" id="PTHR48465">
    <property type="entry name" value="PROTEIN SSUH2 HOMOLOG"/>
    <property type="match status" value="1"/>
</dbReference>
<proteinExistence type="predicted"/>
<feature type="compositionally biased region" description="Low complexity" evidence="1">
    <location>
        <begin position="1"/>
        <end position="17"/>
    </location>
</feature>
<dbReference type="OrthoDB" id="3355217at2759"/>
<comment type="caution">
    <text evidence="2">The sequence shown here is derived from an EMBL/GenBank/DDBJ whole genome shotgun (WGS) entry which is preliminary data.</text>
</comment>
<dbReference type="InterPro" id="IPR052789">
    <property type="entry name" value="SSUH2_homolog"/>
</dbReference>
<dbReference type="SUPFAM" id="SSF57938">
    <property type="entry name" value="DnaJ/Hsp40 cysteine-rich domain"/>
    <property type="match status" value="1"/>
</dbReference>
<evidence type="ECO:0000256" key="1">
    <source>
        <dbReference type="SAM" id="MobiDB-lite"/>
    </source>
</evidence>
<accession>A0A8S4BP86</accession>